<feature type="region of interest" description="Disordered" evidence="1">
    <location>
        <begin position="1"/>
        <end position="72"/>
    </location>
</feature>
<name>A0AAU7Y9T4_9PSED</name>
<feature type="compositionally biased region" description="Basic and acidic residues" evidence="1">
    <location>
        <begin position="36"/>
        <end position="57"/>
    </location>
</feature>
<gene>
    <name evidence="2" type="ORF">ABS648_11940</name>
</gene>
<evidence type="ECO:0000256" key="1">
    <source>
        <dbReference type="SAM" id="MobiDB-lite"/>
    </source>
</evidence>
<feature type="compositionally biased region" description="Polar residues" evidence="1">
    <location>
        <begin position="1"/>
        <end position="10"/>
    </location>
</feature>
<dbReference type="AlphaFoldDB" id="A0AAU7Y9T4"/>
<accession>A0AAU7Y9T4</accession>
<protein>
    <submittedName>
        <fullName evidence="2">Uncharacterized protein</fullName>
    </submittedName>
</protein>
<organism evidence="2">
    <name type="scientific">Pseudomonas solani</name>
    <dbReference type="NCBI Taxonomy" id="2731552"/>
    <lineage>
        <taxon>Bacteria</taxon>
        <taxon>Pseudomonadati</taxon>
        <taxon>Pseudomonadota</taxon>
        <taxon>Gammaproteobacteria</taxon>
        <taxon>Pseudomonadales</taxon>
        <taxon>Pseudomonadaceae</taxon>
        <taxon>Pseudomonas</taxon>
    </lineage>
</organism>
<dbReference type="RefSeq" id="WP_043243495.1">
    <property type="nucleotide sequence ID" value="NZ_CP158373.1"/>
</dbReference>
<reference evidence="2" key="1">
    <citation type="submission" date="2023-08" db="EMBL/GenBank/DDBJ databases">
        <title>Increased levels of nutrients transform a symbiont into a lethal pathobiont.</title>
        <authorList>
            <person name="Lachnit T."/>
            <person name="Ulrich L."/>
            <person name="Willmer F.M."/>
            <person name="Hasenbein T."/>
            <person name="Steiner L.X."/>
            <person name="Wolters M."/>
            <person name="Herbst E.M."/>
            <person name="Deines P."/>
        </authorList>
    </citation>
    <scope>NUCLEOTIDE SEQUENCE</scope>
    <source>
        <strain evidence="2">T3</strain>
    </source>
</reference>
<feature type="compositionally biased region" description="Polar residues" evidence="1">
    <location>
        <begin position="23"/>
        <end position="32"/>
    </location>
</feature>
<proteinExistence type="predicted"/>
<sequence length="72" mass="7890">MNASAQTGTSGAVRRPDRDMSTVLPSPFTTFPTEAFPHEARRISHDAAEQPSAEDRPSPPWNPKTDRVVMPS</sequence>
<evidence type="ECO:0000313" key="2">
    <source>
        <dbReference type="EMBL" id="XBY66437.1"/>
    </source>
</evidence>
<dbReference type="EMBL" id="CP158373">
    <property type="protein sequence ID" value="XBY66437.1"/>
    <property type="molecule type" value="Genomic_DNA"/>
</dbReference>